<dbReference type="EnsemblPlants" id="TuG1812G0400003959.01.T03">
    <property type="protein sequence ID" value="TuG1812G0400003959.01.T03"/>
    <property type="gene ID" value="TuG1812G0400003959.01"/>
</dbReference>
<organism evidence="2 3">
    <name type="scientific">Triticum urartu</name>
    <name type="common">Red wild einkorn</name>
    <name type="synonym">Crithodium urartu</name>
    <dbReference type="NCBI Taxonomy" id="4572"/>
    <lineage>
        <taxon>Eukaryota</taxon>
        <taxon>Viridiplantae</taxon>
        <taxon>Streptophyta</taxon>
        <taxon>Embryophyta</taxon>
        <taxon>Tracheophyta</taxon>
        <taxon>Spermatophyta</taxon>
        <taxon>Magnoliopsida</taxon>
        <taxon>Liliopsida</taxon>
        <taxon>Poales</taxon>
        <taxon>Poaceae</taxon>
        <taxon>BOP clade</taxon>
        <taxon>Pooideae</taxon>
        <taxon>Triticodae</taxon>
        <taxon>Triticeae</taxon>
        <taxon>Triticinae</taxon>
        <taxon>Triticum</taxon>
    </lineage>
</organism>
<feature type="region of interest" description="Disordered" evidence="1">
    <location>
        <begin position="1"/>
        <end position="42"/>
    </location>
</feature>
<keyword evidence="3" id="KW-1185">Reference proteome</keyword>
<evidence type="ECO:0000313" key="2">
    <source>
        <dbReference type="EnsemblPlants" id="TuG1812G0400003959.01.T03"/>
    </source>
</evidence>
<dbReference type="AlphaFoldDB" id="A0A8R7QAH1"/>
<proteinExistence type="predicted"/>
<name>A0A8R7QAH1_TRIUA</name>
<reference evidence="3" key="1">
    <citation type="journal article" date="2013" name="Nature">
        <title>Draft genome of the wheat A-genome progenitor Triticum urartu.</title>
        <authorList>
            <person name="Ling H.Q."/>
            <person name="Zhao S."/>
            <person name="Liu D."/>
            <person name="Wang J."/>
            <person name="Sun H."/>
            <person name="Zhang C."/>
            <person name="Fan H."/>
            <person name="Li D."/>
            <person name="Dong L."/>
            <person name="Tao Y."/>
            <person name="Gao C."/>
            <person name="Wu H."/>
            <person name="Li Y."/>
            <person name="Cui Y."/>
            <person name="Guo X."/>
            <person name="Zheng S."/>
            <person name="Wang B."/>
            <person name="Yu K."/>
            <person name="Liang Q."/>
            <person name="Yang W."/>
            <person name="Lou X."/>
            <person name="Chen J."/>
            <person name="Feng M."/>
            <person name="Jian J."/>
            <person name="Zhang X."/>
            <person name="Luo G."/>
            <person name="Jiang Y."/>
            <person name="Liu J."/>
            <person name="Wang Z."/>
            <person name="Sha Y."/>
            <person name="Zhang B."/>
            <person name="Wu H."/>
            <person name="Tang D."/>
            <person name="Shen Q."/>
            <person name="Xue P."/>
            <person name="Zou S."/>
            <person name="Wang X."/>
            <person name="Liu X."/>
            <person name="Wang F."/>
            <person name="Yang Y."/>
            <person name="An X."/>
            <person name="Dong Z."/>
            <person name="Zhang K."/>
            <person name="Zhang X."/>
            <person name="Luo M.C."/>
            <person name="Dvorak J."/>
            <person name="Tong Y."/>
            <person name="Wang J."/>
            <person name="Yang H."/>
            <person name="Li Z."/>
            <person name="Wang D."/>
            <person name="Zhang A."/>
            <person name="Wang J."/>
        </authorList>
    </citation>
    <scope>NUCLEOTIDE SEQUENCE</scope>
    <source>
        <strain evidence="3">cv. G1812</strain>
    </source>
</reference>
<protein>
    <submittedName>
        <fullName evidence="2">Uncharacterized protein</fullName>
    </submittedName>
</protein>
<evidence type="ECO:0000313" key="3">
    <source>
        <dbReference type="Proteomes" id="UP000015106"/>
    </source>
</evidence>
<reference evidence="2" key="2">
    <citation type="submission" date="2018-03" db="EMBL/GenBank/DDBJ databases">
        <title>The Triticum urartu genome reveals the dynamic nature of wheat genome evolution.</title>
        <authorList>
            <person name="Ling H."/>
            <person name="Ma B."/>
            <person name="Shi X."/>
            <person name="Liu H."/>
            <person name="Dong L."/>
            <person name="Sun H."/>
            <person name="Cao Y."/>
            <person name="Gao Q."/>
            <person name="Zheng S."/>
            <person name="Li Y."/>
            <person name="Yu Y."/>
            <person name="Du H."/>
            <person name="Qi M."/>
            <person name="Li Y."/>
            <person name="Yu H."/>
            <person name="Cui Y."/>
            <person name="Wang N."/>
            <person name="Chen C."/>
            <person name="Wu H."/>
            <person name="Zhao Y."/>
            <person name="Zhang J."/>
            <person name="Li Y."/>
            <person name="Zhou W."/>
            <person name="Zhang B."/>
            <person name="Hu W."/>
            <person name="Eijk M."/>
            <person name="Tang J."/>
            <person name="Witsenboer H."/>
            <person name="Zhao S."/>
            <person name="Li Z."/>
            <person name="Zhang A."/>
            <person name="Wang D."/>
            <person name="Liang C."/>
        </authorList>
    </citation>
    <scope>NUCLEOTIDE SEQUENCE [LARGE SCALE GENOMIC DNA]</scope>
    <source>
        <strain evidence="2">cv. G1812</strain>
    </source>
</reference>
<evidence type="ECO:0000256" key="1">
    <source>
        <dbReference type="SAM" id="MobiDB-lite"/>
    </source>
</evidence>
<accession>A0A8R7QAH1</accession>
<sequence length="85" mass="9225">MTCTSTQLAVRRPTRRGDTATSTNGASDHPSTSPPLQPAGHRTSLCARLMLLHPSVATPSQQQLARTDPAYLTTVLLCMTDNRRH</sequence>
<reference evidence="2" key="3">
    <citation type="submission" date="2022-06" db="UniProtKB">
        <authorList>
            <consortium name="EnsemblPlants"/>
        </authorList>
    </citation>
    <scope>IDENTIFICATION</scope>
</reference>
<dbReference type="Proteomes" id="UP000015106">
    <property type="component" value="Chromosome 4"/>
</dbReference>
<feature type="compositionally biased region" description="Polar residues" evidence="1">
    <location>
        <begin position="19"/>
        <end position="31"/>
    </location>
</feature>
<dbReference type="Gramene" id="TuG1812G0400003959.01.T03">
    <property type="protein sequence ID" value="TuG1812G0400003959.01.T03"/>
    <property type="gene ID" value="TuG1812G0400003959.01"/>
</dbReference>